<geneLocation type="plasmid" evidence="2 3">
    <name>pl78</name>
</geneLocation>
<proteinExistence type="predicted"/>
<dbReference type="AlphaFoldDB" id="A0A2S1LY67"/>
<dbReference type="Gene3D" id="1.20.120.1640">
    <property type="match status" value="1"/>
</dbReference>
<organism evidence="2 3">
    <name type="scientific">Candidatus Borreliella tachyglossi</name>
    <dbReference type="NCBI Taxonomy" id="1964448"/>
    <lineage>
        <taxon>Bacteria</taxon>
        <taxon>Pseudomonadati</taxon>
        <taxon>Spirochaetota</taxon>
        <taxon>Spirochaetia</taxon>
        <taxon>Spirochaetales</taxon>
        <taxon>Borreliaceae</taxon>
        <taxon>Borreliella</taxon>
    </lineage>
</organism>
<feature type="signal peptide" evidence="1">
    <location>
        <begin position="1"/>
        <end position="24"/>
    </location>
</feature>
<feature type="chain" id="PRO_5015583888" description="Lipoprotein" evidence="1">
    <location>
        <begin position="25"/>
        <end position="268"/>
    </location>
</feature>
<dbReference type="OrthoDB" id="352878at2"/>
<keyword evidence="2" id="KW-0614">Plasmid</keyword>
<accession>A0A2S1LY67</accession>
<sequence length="268" mass="28894">MRKNNVSLILILLVSMFVSCQNSAGEGSHLRGNDGILLNNNLTKKDMNKLKDFVKKSSEYANTLVSIYNRYISASNDVKTYSGCSKDKMSSCDSEEPSKIRIAGVAKLNDPELVKGFKKLADLIRGANSQTLDNAIKHFEEDVKAALNKTGTDHPVGIGGEIARKAADSYLKVIDVAIEAYIDALATVTTSSSEFNTAVGKFAEAARRLADKNGVASVGAIDYAIGAIILQKDVNKATEYAEKFGDETGQAFSYAIKALNATYRGDTK</sequence>
<evidence type="ECO:0000313" key="2">
    <source>
        <dbReference type="EMBL" id="AWG43257.1"/>
    </source>
</evidence>
<dbReference type="EMBL" id="CP025786">
    <property type="protein sequence ID" value="AWG43257.1"/>
    <property type="molecule type" value="Genomic_DNA"/>
</dbReference>
<dbReference type="PROSITE" id="PS51257">
    <property type="entry name" value="PROKAR_LIPOPROTEIN"/>
    <property type="match status" value="1"/>
</dbReference>
<gene>
    <name evidence="2" type="ORF">CR532_04485</name>
</gene>
<name>A0A2S1LY67_9SPIR</name>
<keyword evidence="3" id="KW-1185">Reference proteome</keyword>
<dbReference type="InterPro" id="IPR054523">
    <property type="entry name" value="CRASP-2-like"/>
</dbReference>
<evidence type="ECO:0000313" key="3">
    <source>
        <dbReference type="Proteomes" id="UP000244655"/>
    </source>
</evidence>
<evidence type="ECO:0008006" key="4">
    <source>
        <dbReference type="Google" id="ProtNLM"/>
    </source>
</evidence>
<dbReference type="Proteomes" id="UP000244655">
    <property type="component" value="Plasmid pl78"/>
</dbReference>
<reference evidence="2 3" key="1">
    <citation type="submission" date="2018-01" db="EMBL/GenBank/DDBJ databases">
        <title>Genome sequence of Borrelia tachyglossi.</title>
        <authorList>
            <person name="Gofton A.W."/>
        </authorList>
    </citation>
    <scope>NUCLEOTIDE SEQUENCE [LARGE SCALE GENOMIC DNA]</scope>
    <source>
        <strain evidence="2 3">Bc-F10-1268</strain>
        <plasmid evidence="2 3">pl78</plasmid>
    </source>
</reference>
<dbReference type="RefSeq" id="WP_108729652.1">
    <property type="nucleotide sequence ID" value="NZ_CP025786.1"/>
</dbReference>
<protein>
    <recommendedName>
        <fullName evidence="4">Lipoprotein</fullName>
    </recommendedName>
</protein>
<keyword evidence="1" id="KW-0732">Signal</keyword>
<dbReference type="Pfam" id="PF22487">
    <property type="entry name" value="CRASP-2"/>
    <property type="match status" value="1"/>
</dbReference>
<evidence type="ECO:0000256" key="1">
    <source>
        <dbReference type="SAM" id="SignalP"/>
    </source>
</evidence>